<dbReference type="Gene3D" id="3.40.50.300">
    <property type="entry name" value="P-loop containing nucleotide triphosphate hydrolases"/>
    <property type="match status" value="1"/>
</dbReference>
<reference evidence="1" key="1">
    <citation type="journal article" date="2014" name="Nat. Commun.">
        <title>Genome sequence of mungbean and insights into evolution within Vigna species.</title>
        <authorList>
            <person name="Kang Y.J."/>
            <person name="Kim S.K."/>
            <person name="Kim M.Y."/>
            <person name="Lestari P."/>
            <person name="Kim K.H."/>
            <person name="Ha B.K."/>
            <person name="Jun T.H."/>
            <person name="Hwang W.J."/>
            <person name="Lee T."/>
            <person name="Lee J."/>
            <person name="Shim S."/>
            <person name="Yoon M.Y."/>
            <person name="Jang Y.E."/>
            <person name="Han K.S."/>
            <person name="Taeprayoon P."/>
            <person name="Yoon N."/>
            <person name="Somta P."/>
            <person name="Tanya P."/>
            <person name="Kim K.S."/>
            <person name="Gwag J.G."/>
            <person name="Moon J.K."/>
            <person name="Lee Y.H."/>
            <person name="Park B.S."/>
            <person name="Bombarely A."/>
            <person name="Doyle J.J."/>
            <person name="Jackson S.A."/>
            <person name="Schafleitner R."/>
            <person name="Srinives P."/>
            <person name="Varshney R.K."/>
            <person name="Lee S.H."/>
        </authorList>
    </citation>
    <scope>NUCLEOTIDE SEQUENCE [LARGE SCALE GENOMIC DNA]</scope>
    <source>
        <strain evidence="1">cv. VC1973A</strain>
    </source>
</reference>
<sequence length="184" mass="20953">MKSFYFTYTDDSPFGAITIRDMTRPTTFENVSRWLKELKDHADANIVIMLITNKTDMKHLRVVATEDAQGYPEKEGFSFIETFVLEATNVKKAFQTILSEIYRIISKKSLSSTPHPASSTIKEDKTITVRDSQSTTTTTPCCTSSCICWFRYKFWLVTKFDKVTTLGRNPNSKLTVESDKDEGG</sequence>
<dbReference type="STRING" id="3916.A0A1S3TZQ4"/>
<dbReference type="InterPro" id="IPR050209">
    <property type="entry name" value="Rab_GTPases_membrane_traffic"/>
</dbReference>
<accession>A0A1S3TZQ4</accession>
<protein>
    <submittedName>
        <fullName evidence="2">Ras-related protein RABA2a-like</fullName>
    </submittedName>
</protein>
<evidence type="ECO:0000313" key="2">
    <source>
        <dbReference type="RefSeq" id="XP_014499239.1"/>
    </source>
</evidence>
<dbReference type="PRINTS" id="PR00449">
    <property type="entry name" value="RASTRNSFRMNG"/>
</dbReference>
<proteinExistence type="predicted"/>
<name>A0A1S3TZQ4_VIGRR</name>
<dbReference type="AlphaFoldDB" id="A0A1S3TZQ4"/>
<dbReference type="OrthoDB" id="9989112at2759"/>
<reference evidence="2" key="2">
    <citation type="submission" date="2025-08" db="UniProtKB">
        <authorList>
            <consortium name="RefSeq"/>
        </authorList>
    </citation>
    <scope>IDENTIFICATION</scope>
    <source>
        <tissue evidence="2">Leaf</tissue>
    </source>
</reference>
<dbReference type="PANTHER" id="PTHR47979">
    <property type="entry name" value="DRAB11-RELATED"/>
    <property type="match status" value="1"/>
</dbReference>
<dbReference type="Pfam" id="PF00071">
    <property type="entry name" value="Ras"/>
    <property type="match status" value="1"/>
</dbReference>
<organism evidence="1 2">
    <name type="scientific">Vigna radiata var. radiata</name>
    <name type="common">Mung bean</name>
    <name type="synonym">Phaseolus aureus</name>
    <dbReference type="NCBI Taxonomy" id="3916"/>
    <lineage>
        <taxon>Eukaryota</taxon>
        <taxon>Viridiplantae</taxon>
        <taxon>Streptophyta</taxon>
        <taxon>Embryophyta</taxon>
        <taxon>Tracheophyta</taxon>
        <taxon>Spermatophyta</taxon>
        <taxon>Magnoliopsida</taxon>
        <taxon>eudicotyledons</taxon>
        <taxon>Gunneridae</taxon>
        <taxon>Pentapetalae</taxon>
        <taxon>rosids</taxon>
        <taxon>fabids</taxon>
        <taxon>Fabales</taxon>
        <taxon>Fabaceae</taxon>
        <taxon>Papilionoideae</taxon>
        <taxon>50 kb inversion clade</taxon>
        <taxon>NPAAA clade</taxon>
        <taxon>indigoferoid/millettioid clade</taxon>
        <taxon>Phaseoleae</taxon>
        <taxon>Vigna</taxon>
    </lineage>
</organism>
<dbReference type="PROSITE" id="PS51419">
    <property type="entry name" value="RAB"/>
    <property type="match status" value="1"/>
</dbReference>
<dbReference type="GO" id="GO:0003924">
    <property type="term" value="F:GTPase activity"/>
    <property type="evidence" value="ECO:0007669"/>
    <property type="project" value="InterPro"/>
</dbReference>
<dbReference type="InterPro" id="IPR001806">
    <property type="entry name" value="Small_GTPase"/>
</dbReference>
<dbReference type="RefSeq" id="XP_014499239.1">
    <property type="nucleotide sequence ID" value="XM_014643753.1"/>
</dbReference>
<evidence type="ECO:0000313" key="1">
    <source>
        <dbReference type="Proteomes" id="UP000087766"/>
    </source>
</evidence>
<dbReference type="InterPro" id="IPR027417">
    <property type="entry name" value="P-loop_NTPase"/>
</dbReference>
<dbReference type="KEGG" id="vra:106760299"/>
<dbReference type="SMART" id="SM00175">
    <property type="entry name" value="RAB"/>
    <property type="match status" value="1"/>
</dbReference>
<dbReference type="Proteomes" id="UP000087766">
    <property type="component" value="Chromosome 5"/>
</dbReference>
<gene>
    <name evidence="2" type="primary">LOC106760299</name>
</gene>
<dbReference type="GeneID" id="106760299"/>
<dbReference type="GO" id="GO:0005525">
    <property type="term" value="F:GTP binding"/>
    <property type="evidence" value="ECO:0007669"/>
    <property type="project" value="InterPro"/>
</dbReference>
<keyword evidence="1" id="KW-1185">Reference proteome</keyword>
<dbReference type="SUPFAM" id="SSF52540">
    <property type="entry name" value="P-loop containing nucleoside triphosphate hydrolases"/>
    <property type="match status" value="1"/>
</dbReference>